<comment type="caution">
    <text evidence="3">The sequence shown here is derived from an EMBL/GenBank/DDBJ whole genome shotgun (WGS) entry which is preliminary data.</text>
</comment>
<dbReference type="CDD" id="cd00448">
    <property type="entry name" value="YjgF_YER057c_UK114_family"/>
    <property type="match status" value="1"/>
</dbReference>
<dbReference type="PANTHER" id="PTHR11803:SF58">
    <property type="entry name" value="PROTEIN HMF1-RELATED"/>
    <property type="match status" value="1"/>
</dbReference>
<name>A0A327QD68_9BACT</name>
<keyword evidence="4" id="KW-1185">Reference proteome</keyword>
<evidence type="ECO:0000256" key="2">
    <source>
        <dbReference type="SAM" id="SignalP"/>
    </source>
</evidence>
<proteinExistence type="inferred from homology"/>
<sequence length="160" mass="17659">MRKYHLLSFISMLLVTMFANAQTATSPVQFVNPAGVAKPNGYSQCAVIDMGNSKMLILSGQVPLNNKGELVGKDNFEQQAEQVFINIQKIVAAAGGKMQDVVKLSYFIRDTKDLKTLRAVRDRYINTQQPPASTLVQVNGLYRDDILLEIEATAVIAKQP</sequence>
<dbReference type="Pfam" id="PF01042">
    <property type="entry name" value="Ribonuc_L-PSP"/>
    <property type="match status" value="1"/>
</dbReference>
<gene>
    <name evidence="3" type="ORF">LX64_03434</name>
</gene>
<evidence type="ECO:0000313" key="4">
    <source>
        <dbReference type="Proteomes" id="UP000249547"/>
    </source>
</evidence>
<feature type="chain" id="PRO_5016298106" evidence="2">
    <location>
        <begin position="22"/>
        <end position="160"/>
    </location>
</feature>
<dbReference type="GO" id="GO:0019239">
    <property type="term" value="F:deaminase activity"/>
    <property type="evidence" value="ECO:0007669"/>
    <property type="project" value="TreeGrafter"/>
</dbReference>
<dbReference type="GO" id="GO:0005829">
    <property type="term" value="C:cytosol"/>
    <property type="evidence" value="ECO:0007669"/>
    <property type="project" value="TreeGrafter"/>
</dbReference>
<organism evidence="3 4">
    <name type="scientific">Chitinophaga skermanii</name>
    <dbReference type="NCBI Taxonomy" id="331697"/>
    <lineage>
        <taxon>Bacteria</taxon>
        <taxon>Pseudomonadati</taxon>
        <taxon>Bacteroidota</taxon>
        <taxon>Chitinophagia</taxon>
        <taxon>Chitinophagales</taxon>
        <taxon>Chitinophagaceae</taxon>
        <taxon>Chitinophaga</taxon>
    </lineage>
</organism>
<dbReference type="EMBL" id="QLLL01000006">
    <property type="protein sequence ID" value="RAJ02420.1"/>
    <property type="molecule type" value="Genomic_DNA"/>
</dbReference>
<evidence type="ECO:0000256" key="1">
    <source>
        <dbReference type="ARBA" id="ARBA00010552"/>
    </source>
</evidence>
<dbReference type="OrthoDB" id="9803101at2"/>
<dbReference type="InterPro" id="IPR006175">
    <property type="entry name" value="YjgF/YER057c/UK114"/>
</dbReference>
<reference evidence="3 4" key="1">
    <citation type="submission" date="2018-06" db="EMBL/GenBank/DDBJ databases">
        <title>Genomic Encyclopedia of Archaeal and Bacterial Type Strains, Phase II (KMG-II): from individual species to whole genera.</title>
        <authorList>
            <person name="Goeker M."/>
        </authorList>
    </citation>
    <scope>NUCLEOTIDE SEQUENCE [LARGE SCALE GENOMIC DNA]</scope>
    <source>
        <strain evidence="3 4">DSM 23857</strain>
    </source>
</reference>
<dbReference type="InterPro" id="IPR035959">
    <property type="entry name" value="RutC-like_sf"/>
</dbReference>
<comment type="similarity">
    <text evidence="1">Belongs to the RutC family.</text>
</comment>
<feature type="signal peptide" evidence="2">
    <location>
        <begin position="1"/>
        <end position="21"/>
    </location>
</feature>
<dbReference type="Gene3D" id="3.30.1330.40">
    <property type="entry name" value="RutC-like"/>
    <property type="match status" value="1"/>
</dbReference>
<protein>
    <submittedName>
        <fullName evidence="3">Enamine deaminase RidA (YjgF/YER057c/UK114 family)</fullName>
    </submittedName>
</protein>
<dbReference type="RefSeq" id="WP_111598862.1">
    <property type="nucleotide sequence ID" value="NZ_QLLL01000006.1"/>
</dbReference>
<accession>A0A327QD68</accession>
<dbReference type="PANTHER" id="PTHR11803">
    <property type="entry name" value="2-IMINOBUTANOATE/2-IMINOPROPANOATE DEAMINASE RIDA"/>
    <property type="match status" value="1"/>
</dbReference>
<dbReference type="AlphaFoldDB" id="A0A327QD68"/>
<keyword evidence="2" id="KW-0732">Signal</keyword>
<evidence type="ECO:0000313" key="3">
    <source>
        <dbReference type="EMBL" id="RAJ02420.1"/>
    </source>
</evidence>
<dbReference type="Proteomes" id="UP000249547">
    <property type="component" value="Unassembled WGS sequence"/>
</dbReference>
<dbReference type="SUPFAM" id="SSF55298">
    <property type="entry name" value="YjgF-like"/>
    <property type="match status" value="1"/>
</dbReference>